<proteinExistence type="predicted"/>
<dbReference type="AlphaFoldDB" id="A0A0K2TUN6"/>
<accession>A0A0K2TUN6</accession>
<reference evidence="1" key="1">
    <citation type="submission" date="2014-05" db="EMBL/GenBank/DDBJ databases">
        <authorList>
            <person name="Chronopoulou M."/>
        </authorList>
    </citation>
    <scope>NUCLEOTIDE SEQUENCE</scope>
    <source>
        <tissue evidence="1">Whole organism</tissue>
    </source>
</reference>
<protein>
    <submittedName>
        <fullName evidence="1">Uncharacterized protein</fullName>
    </submittedName>
</protein>
<evidence type="ECO:0000313" key="1">
    <source>
        <dbReference type="EMBL" id="CDW29530.1"/>
    </source>
</evidence>
<sequence length="101" mass="11705">MLNSLERRFLDFEGSFLIFFFRSPRNSESFFKSPTSFFPSEVFSILVTLKMRLLEHFTMSITSTTSILASRRSDILCLFASCSLMMKDLINVCYCLLMLKG</sequence>
<organism evidence="1">
    <name type="scientific">Lepeophtheirus salmonis</name>
    <name type="common">Salmon louse</name>
    <name type="synonym">Caligus salmonis</name>
    <dbReference type="NCBI Taxonomy" id="72036"/>
    <lineage>
        <taxon>Eukaryota</taxon>
        <taxon>Metazoa</taxon>
        <taxon>Ecdysozoa</taxon>
        <taxon>Arthropoda</taxon>
        <taxon>Crustacea</taxon>
        <taxon>Multicrustacea</taxon>
        <taxon>Hexanauplia</taxon>
        <taxon>Copepoda</taxon>
        <taxon>Siphonostomatoida</taxon>
        <taxon>Caligidae</taxon>
        <taxon>Lepeophtheirus</taxon>
    </lineage>
</organism>
<dbReference type="EMBL" id="HACA01012169">
    <property type="protein sequence ID" value="CDW29530.1"/>
    <property type="molecule type" value="Transcribed_RNA"/>
</dbReference>
<name>A0A0K2TUN6_LEPSM</name>